<dbReference type="EMBL" id="OE180346">
    <property type="protein sequence ID" value="CAD7571116.1"/>
    <property type="molecule type" value="Genomic_DNA"/>
</dbReference>
<dbReference type="GO" id="GO:0000978">
    <property type="term" value="F:RNA polymerase II cis-regulatory region sequence-specific DNA binding"/>
    <property type="evidence" value="ECO:0007669"/>
    <property type="project" value="TreeGrafter"/>
</dbReference>
<keyword evidence="8" id="KW-0539">Nucleus</keyword>
<dbReference type="GO" id="GO:0000981">
    <property type="term" value="F:DNA-binding transcription factor activity, RNA polymerase II-specific"/>
    <property type="evidence" value="ECO:0007669"/>
    <property type="project" value="TreeGrafter"/>
</dbReference>
<keyword evidence="5" id="KW-0862">Zinc</keyword>
<dbReference type="InterPro" id="IPR051969">
    <property type="entry name" value="Zinc-finger_DNA-bd_regulators"/>
</dbReference>
<dbReference type="AlphaFoldDB" id="A0A7R9P6B3"/>
<protein>
    <submittedName>
        <fullName evidence="10">(California timema) hypothetical protein</fullName>
    </submittedName>
</protein>
<dbReference type="GO" id="GO:0005634">
    <property type="term" value="C:nucleus"/>
    <property type="evidence" value="ECO:0007669"/>
    <property type="project" value="UniProtKB-SubCell"/>
</dbReference>
<feature type="compositionally biased region" description="Polar residues" evidence="9">
    <location>
        <begin position="236"/>
        <end position="251"/>
    </location>
</feature>
<keyword evidence="6" id="KW-0805">Transcription regulation</keyword>
<feature type="compositionally biased region" description="Low complexity" evidence="9">
    <location>
        <begin position="80"/>
        <end position="92"/>
    </location>
</feature>
<keyword evidence="3" id="KW-0677">Repeat</keyword>
<evidence type="ECO:0000256" key="2">
    <source>
        <dbReference type="ARBA" id="ARBA00022723"/>
    </source>
</evidence>
<comment type="subcellular location">
    <subcellularLocation>
        <location evidence="1">Nucleus</location>
    </subcellularLocation>
</comment>
<evidence type="ECO:0000256" key="5">
    <source>
        <dbReference type="ARBA" id="ARBA00022833"/>
    </source>
</evidence>
<keyword evidence="2" id="KW-0479">Metal-binding</keyword>
<sequence>MATPIPNTQRAAVEKDYNEAEDLITVNGIDSTKCANEDVTFEDKGEVKWTGLESDAYGMLKSLNKEIPPVENESITRCNSGSETSTSSTPPSQGRYLYLPKQRSVVPSFPSPGPLLGNTPLVDSYPNSHQRKKDIEVVFEDYEEHNRRRGSNTKKRRLDSDISSRGTSSTTSSPDTRPLSTTPILGTINTSTGTLRSLEELSMCPMRPNSLQMFGGEVQILDGAGETKTMRIEPSSRGNKTSTPSGTTTGIDTMPTLKETPEKEKVAKKVPKLSVDTTNESSTEKKNQEDGTVITKFRRPTSLPLKPGTFVPKKTNSNGLMSMGMVLSLVSPETPRPKKSYGQLYLNGHAYTYLGLKCSTRAFYCTLNRPQPMYVLQSPEHATLSMYSNWKTCLEADPNPFGLEPGHAMCLYDSRHRPAQYSVAKPHEKQPMILTHSSYWLDKHKLHRNREAEKDFAEVHGGVADQGTKTNGQEWGLPISLSPSCTAQPTVHGLITPDASGCVACPFILVSESRPCASAVLEPLALGSGLFESESGSLRCYHAREHRLGFIYVQLCNRINQGGRIRVLNKDLCDNILSDFFLQPLHNDLTYRAAPQVWCVNPYYRHQHPVKTGADTLSPTALKGSTRGVGR</sequence>
<dbReference type="GO" id="GO:0008270">
    <property type="term" value="F:zinc ion binding"/>
    <property type="evidence" value="ECO:0007669"/>
    <property type="project" value="UniProtKB-KW"/>
</dbReference>
<evidence type="ECO:0000256" key="6">
    <source>
        <dbReference type="ARBA" id="ARBA00023015"/>
    </source>
</evidence>
<evidence type="ECO:0000256" key="1">
    <source>
        <dbReference type="ARBA" id="ARBA00004123"/>
    </source>
</evidence>
<accession>A0A7R9P6B3</accession>
<feature type="compositionally biased region" description="Basic residues" evidence="9">
    <location>
        <begin position="147"/>
        <end position="157"/>
    </location>
</feature>
<evidence type="ECO:0000313" key="10">
    <source>
        <dbReference type="EMBL" id="CAD7571116.1"/>
    </source>
</evidence>
<feature type="region of interest" description="Disordered" evidence="9">
    <location>
        <begin position="230"/>
        <end position="255"/>
    </location>
</feature>
<keyword evidence="7" id="KW-0804">Transcription</keyword>
<feature type="region of interest" description="Disordered" evidence="9">
    <location>
        <begin position="71"/>
        <end position="95"/>
    </location>
</feature>
<reference evidence="10" key="1">
    <citation type="submission" date="2020-11" db="EMBL/GenBank/DDBJ databases">
        <authorList>
            <person name="Tran Van P."/>
        </authorList>
    </citation>
    <scope>NUCLEOTIDE SEQUENCE</scope>
</reference>
<organism evidence="10">
    <name type="scientific">Timema californicum</name>
    <name type="common">California timema</name>
    <name type="synonym">Walking stick</name>
    <dbReference type="NCBI Taxonomy" id="61474"/>
    <lineage>
        <taxon>Eukaryota</taxon>
        <taxon>Metazoa</taxon>
        <taxon>Ecdysozoa</taxon>
        <taxon>Arthropoda</taxon>
        <taxon>Hexapoda</taxon>
        <taxon>Insecta</taxon>
        <taxon>Pterygota</taxon>
        <taxon>Neoptera</taxon>
        <taxon>Polyneoptera</taxon>
        <taxon>Phasmatodea</taxon>
        <taxon>Timematodea</taxon>
        <taxon>Timematoidea</taxon>
        <taxon>Timematidae</taxon>
        <taxon>Timema</taxon>
    </lineage>
</organism>
<evidence type="ECO:0000256" key="7">
    <source>
        <dbReference type="ARBA" id="ARBA00023163"/>
    </source>
</evidence>
<evidence type="ECO:0000256" key="8">
    <source>
        <dbReference type="ARBA" id="ARBA00023242"/>
    </source>
</evidence>
<evidence type="ECO:0000256" key="9">
    <source>
        <dbReference type="SAM" id="MobiDB-lite"/>
    </source>
</evidence>
<evidence type="ECO:0000256" key="3">
    <source>
        <dbReference type="ARBA" id="ARBA00022737"/>
    </source>
</evidence>
<feature type="compositionally biased region" description="Low complexity" evidence="9">
    <location>
        <begin position="161"/>
        <end position="183"/>
    </location>
</feature>
<dbReference type="PANTHER" id="PTHR45944:SF2">
    <property type="entry name" value="SCHNURRI, ISOFORM F"/>
    <property type="match status" value="1"/>
</dbReference>
<proteinExistence type="predicted"/>
<keyword evidence="4" id="KW-0863">Zinc-finger</keyword>
<gene>
    <name evidence="10" type="ORF">TCMB3V08_LOCUS3799</name>
</gene>
<evidence type="ECO:0000256" key="4">
    <source>
        <dbReference type="ARBA" id="ARBA00022771"/>
    </source>
</evidence>
<feature type="region of interest" description="Disordered" evidence="9">
    <location>
        <begin position="143"/>
        <end position="188"/>
    </location>
</feature>
<name>A0A7R9P6B3_TIMCA</name>
<dbReference type="PANTHER" id="PTHR45944">
    <property type="entry name" value="SCHNURRI, ISOFORM F"/>
    <property type="match status" value="1"/>
</dbReference>